<name>B3SER1_TRIAD</name>
<dbReference type="Gene3D" id="3.30.420.10">
    <property type="entry name" value="Ribonuclease H-like superfamily/Ribonuclease H"/>
    <property type="match status" value="1"/>
</dbReference>
<keyword evidence="6" id="KW-1185">Reference proteome</keyword>
<organism evidence="5 6">
    <name type="scientific">Trichoplax adhaerens</name>
    <name type="common">Trichoplax reptans</name>
    <dbReference type="NCBI Taxonomy" id="10228"/>
    <lineage>
        <taxon>Eukaryota</taxon>
        <taxon>Metazoa</taxon>
        <taxon>Placozoa</taxon>
        <taxon>Uniplacotomia</taxon>
        <taxon>Trichoplacea</taxon>
        <taxon>Trichoplacidae</taxon>
        <taxon>Trichoplax</taxon>
    </lineage>
</organism>
<evidence type="ECO:0000256" key="1">
    <source>
        <dbReference type="ARBA" id="ARBA00022722"/>
    </source>
</evidence>
<dbReference type="PANTHER" id="PTHR23044:SF61">
    <property type="entry name" value="3'-5' EXORIBONUCLEASE 1-RELATED"/>
    <property type="match status" value="1"/>
</dbReference>
<dbReference type="AlphaFoldDB" id="B3SER1"/>
<keyword evidence="2" id="KW-0378">Hydrolase</keyword>
<dbReference type="HOGENOM" id="CLU_2486237_0_0_1"/>
<dbReference type="KEGG" id="tad:TRIADDRAFT_34627"/>
<keyword evidence="3" id="KW-0269">Exonuclease</keyword>
<evidence type="ECO:0000313" key="6">
    <source>
        <dbReference type="Proteomes" id="UP000009022"/>
    </source>
</evidence>
<protein>
    <recommendedName>
        <fullName evidence="4">Exonuclease domain-containing protein</fullName>
    </recommendedName>
</protein>
<gene>
    <name evidence="5" type="ORF">TRIADDRAFT_34627</name>
</gene>
<dbReference type="GeneID" id="6759944"/>
<evidence type="ECO:0000259" key="4">
    <source>
        <dbReference type="Pfam" id="PF00929"/>
    </source>
</evidence>
<dbReference type="GO" id="GO:0003676">
    <property type="term" value="F:nucleic acid binding"/>
    <property type="evidence" value="ECO:0007669"/>
    <property type="project" value="InterPro"/>
</dbReference>
<dbReference type="InterPro" id="IPR036397">
    <property type="entry name" value="RNaseH_sf"/>
</dbReference>
<dbReference type="Proteomes" id="UP000009022">
    <property type="component" value="Unassembled WGS sequence"/>
</dbReference>
<dbReference type="InterPro" id="IPR051274">
    <property type="entry name" value="3-5_Exoribonuclease"/>
</dbReference>
<dbReference type="OMA" id="TCIRQED"/>
<dbReference type="OrthoDB" id="448399at2759"/>
<dbReference type="eggNOG" id="KOG0542">
    <property type="taxonomic scope" value="Eukaryota"/>
</dbReference>
<proteinExistence type="predicted"/>
<dbReference type="PANTHER" id="PTHR23044">
    <property type="entry name" value="3'-5' EXONUCLEASE ERI1-RELATED"/>
    <property type="match status" value="1"/>
</dbReference>
<evidence type="ECO:0000313" key="5">
    <source>
        <dbReference type="EMBL" id="EDV18784.1"/>
    </source>
</evidence>
<evidence type="ECO:0000256" key="3">
    <source>
        <dbReference type="ARBA" id="ARBA00022839"/>
    </source>
</evidence>
<dbReference type="PhylomeDB" id="B3SER1"/>
<dbReference type="CTD" id="6759944"/>
<dbReference type="RefSeq" id="XP_002118730.1">
    <property type="nucleotide sequence ID" value="XM_002118694.1"/>
</dbReference>
<accession>B3SER1</accession>
<dbReference type="InParanoid" id="B3SER1"/>
<evidence type="ECO:0000256" key="2">
    <source>
        <dbReference type="ARBA" id="ARBA00022801"/>
    </source>
</evidence>
<feature type="domain" description="Exonuclease" evidence="4">
    <location>
        <begin position="23"/>
        <end position="85"/>
    </location>
</feature>
<dbReference type="InterPro" id="IPR012337">
    <property type="entry name" value="RNaseH-like_sf"/>
</dbReference>
<dbReference type="InterPro" id="IPR013520">
    <property type="entry name" value="Ribonucl_H"/>
</dbReference>
<dbReference type="Pfam" id="PF00929">
    <property type="entry name" value="RNase_T"/>
    <property type="match status" value="1"/>
</dbReference>
<keyword evidence="1" id="KW-0540">Nuclease</keyword>
<dbReference type="GO" id="GO:0000175">
    <property type="term" value="F:3'-5'-RNA exonuclease activity"/>
    <property type="evidence" value="ECO:0007669"/>
    <property type="project" value="InterPro"/>
</dbReference>
<dbReference type="InterPro" id="IPR047201">
    <property type="entry name" value="ERI-1_3'hExo-like"/>
</dbReference>
<dbReference type="CDD" id="cd06133">
    <property type="entry name" value="ERI-1_3'hExo_like"/>
    <property type="match status" value="1"/>
</dbReference>
<dbReference type="EMBL" id="DS985600">
    <property type="protein sequence ID" value="EDV18784.1"/>
    <property type="molecule type" value="Genomic_DNA"/>
</dbReference>
<reference evidence="5 6" key="1">
    <citation type="journal article" date="2008" name="Nature">
        <title>The Trichoplax genome and the nature of placozoans.</title>
        <authorList>
            <person name="Srivastava M."/>
            <person name="Begovic E."/>
            <person name="Chapman J."/>
            <person name="Putnam N.H."/>
            <person name="Hellsten U."/>
            <person name="Kawashima T."/>
            <person name="Kuo A."/>
            <person name="Mitros T."/>
            <person name="Salamov A."/>
            <person name="Carpenter M.L."/>
            <person name="Signorovitch A.Y."/>
            <person name="Moreno M.A."/>
            <person name="Kamm K."/>
            <person name="Grimwood J."/>
            <person name="Schmutz J."/>
            <person name="Shapiro H."/>
            <person name="Grigoriev I.V."/>
            <person name="Buss L.W."/>
            <person name="Schierwater B."/>
            <person name="Dellaporta S.L."/>
            <person name="Rokhsar D.S."/>
        </authorList>
    </citation>
    <scope>NUCLEOTIDE SEQUENCE [LARGE SCALE GENOMIC DNA]</scope>
    <source>
        <strain evidence="5 6">Grell-BS-1999</strain>
    </source>
</reference>
<sequence>MREKVYKNSNIKSSKFSTDYYCVIDFEATCEEVNPRKYKHEIIEFPALMVNARTLAVESQFHFYCRPVMNPKLSSFCTKLTGIDQVR</sequence>
<dbReference type="SUPFAM" id="SSF53098">
    <property type="entry name" value="Ribonuclease H-like"/>
    <property type="match status" value="1"/>
</dbReference>